<gene>
    <name evidence="2" type="ORF">FEK35_06895</name>
</gene>
<evidence type="ECO:0000313" key="3">
    <source>
        <dbReference type="Proteomes" id="UP000308349"/>
    </source>
</evidence>
<evidence type="ECO:0000313" key="2">
    <source>
        <dbReference type="EMBL" id="TLG14876.1"/>
    </source>
</evidence>
<dbReference type="SUPFAM" id="SSF46565">
    <property type="entry name" value="Chaperone J-domain"/>
    <property type="match status" value="1"/>
</dbReference>
<sequence>MVTVTVTPAGADWLVAFSEYDGDLLEVLKSNVRYRKWDPKKREWRVSADIAFLCSKFEEGGAKVAMSGGQRAAGTNGPNTAVHADFADVAGWRQKCEALDLAAKRMQAEVMRLQEDLDHLQQENQQLKERLTEEAGRAPVSGSWAEQLFHAVGRDRRDNVYRALSKILHPDVQTGSKVLMQQLNDARNG</sequence>
<dbReference type="InterPro" id="IPR036869">
    <property type="entry name" value="J_dom_sf"/>
</dbReference>
<keyword evidence="1" id="KW-0175">Coiled coil</keyword>
<accession>A0A5R8PHC6</accession>
<name>A0A5R8PHC6_9NOCA</name>
<dbReference type="OrthoDB" id="4752248at2"/>
<dbReference type="RefSeq" id="WP_138455491.1">
    <property type="nucleotide sequence ID" value="NZ_VBUU01000004.1"/>
</dbReference>
<organism evidence="2 3">
    <name type="scientific">Nocardia cyriacigeorgica</name>
    <dbReference type="NCBI Taxonomy" id="135487"/>
    <lineage>
        <taxon>Bacteria</taxon>
        <taxon>Bacillati</taxon>
        <taxon>Actinomycetota</taxon>
        <taxon>Actinomycetes</taxon>
        <taxon>Mycobacteriales</taxon>
        <taxon>Nocardiaceae</taxon>
        <taxon>Nocardia</taxon>
    </lineage>
</organism>
<dbReference type="Proteomes" id="UP000308349">
    <property type="component" value="Unassembled WGS sequence"/>
</dbReference>
<comment type="caution">
    <text evidence="2">The sequence shown here is derived from an EMBL/GenBank/DDBJ whole genome shotgun (WGS) entry which is preliminary data.</text>
</comment>
<dbReference type="AlphaFoldDB" id="A0A5R8PHC6"/>
<protein>
    <submittedName>
        <fullName evidence="2">Uncharacterized protein</fullName>
    </submittedName>
</protein>
<reference evidence="2 3" key="1">
    <citation type="submission" date="2019-05" db="EMBL/GenBank/DDBJ databases">
        <title>Genomes sequences of two Nocardia cyriacigeorgica environmental isolates, type strains Nocardia asteroides ATCC 19247 and Nocardia cyriacigeorgica DSM 44484.</title>
        <authorList>
            <person name="Vautrin F."/>
            <person name="Bergeron E."/>
            <person name="Dubost A."/>
            <person name="Abrouk D."/>
            <person name="Rodriguez Nava V."/>
            <person name="Pujic P."/>
        </authorList>
    </citation>
    <scope>NUCLEOTIDE SEQUENCE [LARGE SCALE GENOMIC DNA]</scope>
    <source>
        <strain evidence="2 3">EML 1456</strain>
    </source>
</reference>
<proteinExistence type="predicted"/>
<feature type="coiled-coil region" evidence="1">
    <location>
        <begin position="96"/>
        <end position="137"/>
    </location>
</feature>
<dbReference type="EMBL" id="VBUU01000004">
    <property type="protein sequence ID" value="TLG14876.1"/>
    <property type="molecule type" value="Genomic_DNA"/>
</dbReference>
<evidence type="ECO:0000256" key="1">
    <source>
        <dbReference type="SAM" id="Coils"/>
    </source>
</evidence>